<dbReference type="PANTHER" id="PTHR46772">
    <property type="entry name" value="BHLH DOMAIN-CONTAINING PROTEIN"/>
    <property type="match status" value="1"/>
</dbReference>
<sequence>MWQEMMKEEAKEEEIERLFMGVMGGYKDACMPPLMDFSAPEKLFSAMNEMGSSSSNGKRQRKEGPVATPSNGIIYKERKRRGKMAEMYSVLQSLVPSISNIHKATREKIVAESTDYIKRLEEEILRLENLKKSLLGELVVYKPTLSQCRNTVSSVNVTVSKGLAFFGIQFQLTQGLITKIFSVLDKHQAEILAANISDTSTVQAGSFSFNHWIISEDSPVSGSLTSGPTDPTMTLVKPIDTYMYALEYGLCFCAVVGAFSIEFRVCNDQVTLIISNDASS</sequence>
<dbReference type="PROSITE" id="PS50888">
    <property type="entry name" value="BHLH"/>
    <property type="match status" value="1"/>
</dbReference>
<evidence type="ECO:0000256" key="6">
    <source>
        <dbReference type="SAM" id="MobiDB-lite"/>
    </source>
</evidence>
<evidence type="ECO:0000256" key="1">
    <source>
        <dbReference type="ARBA" id="ARBA00004123"/>
    </source>
</evidence>
<accession>A0ABS8T9I9</accession>
<evidence type="ECO:0000256" key="4">
    <source>
        <dbReference type="ARBA" id="ARBA00023242"/>
    </source>
</evidence>
<gene>
    <name evidence="8" type="ORF">HAX54_005460</name>
</gene>
<comment type="subcellular location">
    <subcellularLocation>
        <location evidence="1">Nucleus</location>
    </subcellularLocation>
</comment>
<dbReference type="PANTHER" id="PTHR46772:SF6">
    <property type="entry name" value="BHLH DOMAIN-CONTAINING PROTEIN"/>
    <property type="match status" value="1"/>
</dbReference>
<keyword evidence="5" id="KW-0175">Coiled coil</keyword>
<keyword evidence="3" id="KW-0804">Transcription</keyword>
<comment type="caution">
    <text evidence="8">The sequence shown here is derived from an EMBL/GenBank/DDBJ whole genome shotgun (WGS) entry which is preliminary data.</text>
</comment>
<dbReference type="Gene3D" id="4.10.280.10">
    <property type="entry name" value="Helix-loop-helix DNA-binding domain"/>
    <property type="match status" value="1"/>
</dbReference>
<keyword evidence="2" id="KW-0805">Transcription regulation</keyword>
<reference evidence="8 9" key="1">
    <citation type="journal article" date="2021" name="BMC Genomics">
        <title>Datura genome reveals duplications of psychoactive alkaloid biosynthetic genes and high mutation rate following tissue culture.</title>
        <authorList>
            <person name="Rajewski A."/>
            <person name="Carter-House D."/>
            <person name="Stajich J."/>
            <person name="Litt A."/>
        </authorList>
    </citation>
    <scope>NUCLEOTIDE SEQUENCE [LARGE SCALE GENOMIC DNA]</scope>
    <source>
        <strain evidence="8">AR-01</strain>
    </source>
</reference>
<organism evidence="8 9">
    <name type="scientific">Datura stramonium</name>
    <name type="common">Jimsonweed</name>
    <name type="synonym">Common thornapple</name>
    <dbReference type="NCBI Taxonomy" id="4076"/>
    <lineage>
        <taxon>Eukaryota</taxon>
        <taxon>Viridiplantae</taxon>
        <taxon>Streptophyta</taxon>
        <taxon>Embryophyta</taxon>
        <taxon>Tracheophyta</taxon>
        <taxon>Spermatophyta</taxon>
        <taxon>Magnoliopsida</taxon>
        <taxon>eudicotyledons</taxon>
        <taxon>Gunneridae</taxon>
        <taxon>Pentapetalae</taxon>
        <taxon>asterids</taxon>
        <taxon>lamiids</taxon>
        <taxon>Solanales</taxon>
        <taxon>Solanaceae</taxon>
        <taxon>Solanoideae</taxon>
        <taxon>Datureae</taxon>
        <taxon>Datura</taxon>
    </lineage>
</organism>
<evidence type="ECO:0000256" key="2">
    <source>
        <dbReference type="ARBA" id="ARBA00023015"/>
    </source>
</evidence>
<feature type="coiled-coil region" evidence="5">
    <location>
        <begin position="110"/>
        <end position="137"/>
    </location>
</feature>
<feature type="domain" description="BHLH" evidence="7">
    <location>
        <begin position="68"/>
        <end position="120"/>
    </location>
</feature>
<dbReference type="EMBL" id="JACEIK010001272">
    <property type="protein sequence ID" value="MCD7467818.1"/>
    <property type="molecule type" value="Genomic_DNA"/>
</dbReference>
<dbReference type="InterPro" id="IPR036638">
    <property type="entry name" value="HLH_DNA-bd_sf"/>
</dbReference>
<evidence type="ECO:0000313" key="8">
    <source>
        <dbReference type="EMBL" id="MCD7467818.1"/>
    </source>
</evidence>
<keyword evidence="4" id="KW-0539">Nucleus</keyword>
<feature type="region of interest" description="Disordered" evidence="6">
    <location>
        <begin position="48"/>
        <end position="70"/>
    </location>
</feature>
<name>A0ABS8T9I9_DATST</name>
<dbReference type="InterPro" id="IPR044278">
    <property type="entry name" value="BHLH95-like"/>
</dbReference>
<evidence type="ECO:0000313" key="9">
    <source>
        <dbReference type="Proteomes" id="UP000823775"/>
    </source>
</evidence>
<dbReference type="Proteomes" id="UP000823775">
    <property type="component" value="Unassembled WGS sequence"/>
</dbReference>
<dbReference type="SUPFAM" id="SSF47459">
    <property type="entry name" value="HLH, helix-loop-helix DNA-binding domain"/>
    <property type="match status" value="1"/>
</dbReference>
<evidence type="ECO:0000256" key="5">
    <source>
        <dbReference type="SAM" id="Coils"/>
    </source>
</evidence>
<dbReference type="InterPro" id="IPR011598">
    <property type="entry name" value="bHLH_dom"/>
</dbReference>
<proteinExistence type="predicted"/>
<dbReference type="Pfam" id="PF00010">
    <property type="entry name" value="HLH"/>
    <property type="match status" value="1"/>
</dbReference>
<dbReference type="SMART" id="SM00353">
    <property type="entry name" value="HLH"/>
    <property type="match status" value="1"/>
</dbReference>
<evidence type="ECO:0000259" key="7">
    <source>
        <dbReference type="PROSITE" id="PS50888"/>
    </source>
</evidence>
<dbReference type="CDD" id="cd00083">
    <property type="entry name" value="bHLH_SF"/>
    <property type="match status" value="1"/>
</dbReference>
<keyword evidence="9" id="KW-1185">Reference proteome</keyword>
<evidence type="ECO:0000256" key="3">
    <source>
        <dbReference type="ARBA" id="ARBA00023163"/>
    </source>
</evidence>
<protein>
    <recommendedName>
        <fullName evidence="7">BHLH domain-containing protein</fullName>
    </recommendedName>
</protein>